<dbReference type="RefSeq" id="WP_188617880.1">
    <property type="nucleotide sequence ID" value="NZ_BMLV01000004.1"/>
</dbReference>
<comment type="caution">
    <text evidence="1">The sequence shown here is derived from an EMBL/GenBank/DDBJ whole genome shotgun (WGS) entry which is preliminary data.</text>
</comment>
<sequence length="357" mass="40968">MKTKLFLEKNFINQKKVIKGIFYVSLCLLIISCKSLGPNSIKSNRGAYMEALSQTDKEEMLANIIRSKYNDPPVFLKIKTISANPTLEFGTEDTSFNLKDAGYSAITPRLVYRESPNIIYSPLMGTDYSKQLLMPMGIINLFLMLNNGFDLEVIADLMIININGKTNSRNANESSRNEFKIIVRSLNNLYKRRLINLSTTKESSPDIEPKILIDISKEAFETEEYKLLIKELDLKPKTETFEIKIGFNNTQNVFGVNTRSFLALINYLSNYVEVPKEHQERVWKSNISPESGYLHIYNSKTAPNDANTAVYLYNNWFYIKNEDISSQNVLYLIQILFDIQAHTGNSNDKIQFTLPIR</sequence>
<proteinExistence type="predicted"/>
<accession>A0ABQ2NL19</accession>
<dbReference type="EMBL" id="BMLV01000004">
    <property type="protein sequence ID" value="GGP04905.1"/>
    <property type="molecule type" value="Genomic_DNA"/>
</dbReference>
<evidence type="ECO:0008006" key="3">
    <source>
        <dbReference type="Google" id="ProtNLM"/>
    </source>
</evidence>
<keyword evidence="2" id="KW-1185">Reference proteome</keyword>
<evidence type="ECO:0000313" key="2">
    <source>
        <dbReference type="Proteomes" id="UP000620064"/>
    </source>
</evidence>
<protein>
    <recommendedName>
        <fullName evidence="3">Lipoprotein</fullName>
    </recommendedName>
</protein>
<name>A0ABQ2NL19_9FLAO</name>
<evidence type="ECO:0000313" key="1">
    <source>
        <dbReference type="EMBL" id="GGP04905.1"/>
    </source>
</evidence>
<reference evidence="2" key="1">
    <citation type="journal article" date="2019" name="Int. J. Syst. Evol. Microbiol.">
        <title>The Global Catalogue of Microorganisms (GCM) 10K type strain sequencing project: providing services to taxonomists for standard genome sequencing and annotation.</title>
        <authorList>
            <consortium name="The Broad Institute Genomics Platform"/>
            <consortium name="The Broad Institute Genome Sequencing Center for Infectious Disease"/>
            <person name="Wu L."/>
            <person name="Ma J."/>
        </authorList>
    </citation>
    <scope>NUCLEOTIDE SEQUENCE [LARGE SCALE GENOMIC DNA]</scope>
    <source>
        <strain evidence="2">CGMCC 1.7656</strain>
    </source>
</reference>
<gene>
    <name evidence="1" type="ORF">GCM10010992_18980</name>
</gene>
<dbReference type="PROSITE" id="PS51257">
    <property type="entry name" value="PROKAR_LIPOPROTEIN"/>
    <property type="match status" value="1"/>
</dbReference>
<dbReference type="Proteomes" id="UP000620064">
    <property type="component" value="Unassembled WGS sequence"/>
</dbReference>
<organism evidence="1 2">
    <name type="scientific">Cloacibacterium rupense</name>
    <dbReference type="NCBI Taxonomy" id="517423"/>
    <lineage>
        <taxon>Bacteria</taxon>
        <taxon>Pseudomonadati</taxon>
        <taxon>Bacteroidota</taxon>
        <taxon>Flavobacteriia</taxon>
        <taxon>Flavobacteriales</taxon>
        <taxon>Weeksellaceae</taxon>
    </lineage>
</organism>